<dbReference type="SMART" id="SM00922">
    <property type="entry name" value="MR_MLE"/>
    <property type="match status" value="1"/>
</dbReference>
<accession>A0A1I4N030</accession>
<dbReference type="SFLD" id="SFLDS00001">
    <property type="entry name" value="Enolase"/>
    <property type="match status" value="1"/>
</dbReference>
<dbReference type="STRING" id="266892.SAMN04488054_11478"/>
<feature type="binding site" evidence="6">
    <location>
        <position position="24"/>
    </location>
    <ligand>
        <name>substrate</name>
    </ligand>
</feature>
<dbReference type="GO" id="GO:0016855">
    <property type="term" value="F:racemase and epimerase activity, acting on amino acids and derivatives"/>
    <property type="evidence" value="ECO:0007669"/>
    <property type="project" value="UniProtKB-UniRule"/>
</dbReference>
<comment type="cofactor">
    <cofactor evidence="7 8">
        <name>Mg(2+)</name>
        <dbReference type="ChEBI" id="CHEBI:18420"/>
    </cofactor>
    <text evidence="7 8">Binds 1 Mg(2+) ion per subunit.</text>
</comment>
<dbReference type="CDD" id="cd03319">
    <property type="entry name" value="L-Ala-DL-Glu_epimerase"/>
    <property type="match status" value="1"/>
</dbReference>
<dbReference type="GO" id="GO:0046872">
    <property type="term" value="F:metal ion binding"/>
    <property type="evidence" value="ECO:0007669"/>
    <property type="project" value="UniProtKB-KW"/>
</dbReference>
<reference evidence="10 11" key="1">
    <citation type="submission" date="2016-10" db="EMBL/GenBank/DDBJ databases">
        <authorList>
            <person name="de Groot N.N."/>
        </authorList>
    </citation>
    <scope>NUCLEOTIDE SEQUENCE [LARGE SCALE GENOMIC DNA]</scope>
    <source>
        <strain evidence="10 11">CGMCC 1.6134</strain>
    </source>
</reference>
<keyword evidence="2 7" id="KW-0479">Metal-binding</keyword>
<dbReference type="Proteomes" id="UP000199668">
    <property type="component" value="Unassembled WGS sequence"/>
</dbReference>
<feature type="binding site" evidence="6">
    <location>
        <position position="319"/>
    </location>
    <ligand>
        <name>substrate</name>
    </ligand>
</feature>
<evidence type="ECO:0000256" key="7">
    <source>
        <dbReference type="PIRSR" id="PIRSR634603-3"/>
    </source>
</evidence>
<keyword evidence="11" id="KW-1185">Reference proteome</keyword>
<feature type="binding site" evidence="6">
    <location>
        <position position="321"/>
    </location>
    <ligand>
        <name>substrate</name>
    </ligand>
</feature>
<organism evidence="10 11">
    <name type="scientific">Salibacterium qingdaonense</name>
    <dbReference type="NCBI Taxonomy" id="266892"/>
    <lineage>
        <taxon>Bacteria</taxon>
        <taxon>Bacillati</taxon>
        <taxon>Bacillota</taxon>
        <taxon>Bacilli</taxon>
        <taxon>Bacillales</taxon>
        <taxon>Bacillaceae</taxon>
    </lineage>
</organism>
<evidence type="ECO:0000256" key="6">
    <source>
        <dbReference type="PIRSR" id="PIRSR634603-2"/>
    </source>
</evidence>
<dbReference type="PANTHER" id="PTHR48073:SF2">
    <property type="entry name" value="O-SUCCINYLBENZOATE SYNTHASE"/>
    <property type="match status" value="1"/>
</dbReference>
<evidence type="ECO:0000256" key="5">
    <source>
        <dbReference type="PIRSR" id="PIRSR634603-1"/>
    </source>
</evidence>
<dbReference type="RefSeq" id="WP_090927208.1">
    <property type="nucleotide sequence ID" value="NZ_FOTY01000014.1"/>
</dbReference>
<evidence type="ECO:0000313" key="11">
    <source>
        <dbReference type="Proteomes" id="UP000199668"/>
    </source>
</evidence>
<feature type="active site" description="Proton acceptor; specific for (R)-substrate epimerization" evidence="5">
    <location>
        <position position="162"/>
    </location>
</feature>
<feature type="binding site" evidence="6">
    <location>
        <position position="135"/>
    </location>
    <ligand>
        <name>substrate</name>
    </ligand>
</feature>
<proteinExistence type="inferred from homology"/>
<dbReference type="SFLD" id="SFLDG00180">
    <property type="entry name" value="muconate_cycloisomerase"/>
    <property type="match status" value="1"/>
</dbReference>
<feature type="binding site" evidence="7">
    <location>
        <position position="190"/>
    </location>
    <ligand>
        <name>Mg(2+)</name>
        <dbReference type="ChEBI" id="CHEBI:18420"/>
    </ligand>
</feature>
<dbReference type="EMBL" id="FOTY01000014">
    <property type="protein sequence ID" value="SFM08934.1"/>
    <property type="molecule type" value="Genomic_DNA"/>
</dbReference>
<dbReference type="PANTHER" id="PTHR48073">
    <property type="entry name" value="O-SUCCINYLBENZOATE SYNTHASE-RELATED"/>
    <property type="match status" value="1"/>
</dbReference>
<dbReference type="InterPro" id="IPR013341">
    <property type="entry name" value="Mandelate_racemase_N_dom"/>
</dbReference>
<dbReference type="InterPro" id="IPR036849">
    <property type="entry name" value="Enolase-like_C_sf"/>
</dbReference>
<keyword evidence="4 8" id="KW-0413">Isomerase</keyword>
<feature type="binding site" evidence="7">
    <location>
        <position position="242"/>
    </location>
    <ligand>
        <name>Mg(2+)</name>
        <dbReference type="ChEBI" id="CHEBI:18420"/>
    </ligand>
</feature>
<evidence type="ECO:0000256" key="2">
    <source>
        <dbReference type="ARBA" id="ARBA00022723"/>
    </source>
</evidence>
<dbReference type="InterPro" id="IPR034603">
    <property type="entry name" value="Dipeptide_epimerase"/>
</dbReference>
<dbReference type="InterPro" id="IPR029065">
    <property type="entry name" value="Enolase_C-like"/>
</dbReference>
<feature type="active site" description="Proton acceptor; specific for (S)-substrate epimerization" evidence="5">
    <location>
        <position position="266"/>
    </location>
</feature>
<comment type="similarity">
    <text evidence="1 8">Belongs to the mandelate racemase/muconate lactonizing enzyme family.</text>
</comment>
<feature type="binding site" evidence="7">
    <location>
        <position position="217"/>
    </location>
    <ligand>
        <name>Mg(2+)</name>
        <dbReference type="ChEBI" id="CHEBI:18420"/>
    </ligand>
</feature>
<dbReference type="InterPro" id="IPR029017">
    <property type="entry name" value="Enolase-like_N"/>
</dbReference>
<dbReference type="AlphaFoldDB" id="A0A1I4N030"/>
<evidence type="ECO:0000256" key="1">
    <source>
        <dbReference type="ARBA" id="ARBA00008031"/>
    </source>
</evidence>
<dbReference type="InterPro" id="IPR013342">
    <property type="entry name" value="Mandelate_racemase_C"/>
</dbReference>
<evidence type="ECO:0000313" key="10">
    <source>
        <dbReference type="EMBL" id="SFM08934.1"/>
    </source>
</evidence>
<name>A0A1I4N030_9BACI</name>
<evidence type="ECO:0000256" key="4">
    <source>
        <dbReference type="ARBA" id="ARBA00023235"/>
    </source>
</evidence>
<sequence length="353" mass="38475">MKIIELSTQKTLLPLEKSFKTALRSINSIEVVDVTIQLENEESGLGSASSTWQITGESLESIEAAIEGPVKQAVIGRDIEQLEDILAAVQESCVANTSAKAAVDIALHDAYCKTFGLPLHQYLGGGAVFPVTDMTISIDDLEKMQDSAKLSKEQGFDVLKIKVGNEEELDIERITKVREAVGDSVKLRLDANQGWSSKNAVKIIRALEEKTNLELVEQPVPAGDTAGLKYIRERVDTPIMADESVFSPADAFRLIKEEAVDLLNIKLMKCGGLRRARQIADMAQSAGVECMIGSMMESHLSVTAAAHLAYAHSNITKYDLDAALWLQDQVEQGGMKWQGNTAELSNRPGLGLY</sequence>
<dbReference type="Gene3D" id="3.20.20.120">
    <property type="entry name" value="Enolase-like C-terminal domain"/>
    <property type="match status" value="1"/>
</dbReference>
<evidence type="ECO:0000256" key="8">
    <source>
        <dbReference type="RuleBase" id="RU366006"/>
    </source>
</evidence>
<gene>
    <name evidence="10" type="ORF">SAMN04488054_11478</name>
</gene>
<feature type="domain" description="Mandelate racemase/muconate lactonizing enzyme C-terminal" evidence="9">
    <location>
        <begin position="141"/>
        <end position="238"/>
    </location>
</feature>
<feature type="binding site" evidence="6">
    <location>
        <position position="294"/>
    </location>
    <ligand>
        <name>substrate</name>
    </ligand>
</feature>
<evidence type="ECO:0000259" key="9">
    <source>
        <dbReference type="SMART" id="SM00922"/>
    </source>
</evidence>
<keyword evidence="3 7" id="KW-0460">Magnesium</keyword>
<dbReference type="OrthoDB" id="9775391at2"/>
<feature type="binding site" evidence="6">
    <location>
        <position position="160"/>
    </location>
    <ligand>
        <name>substrate</name>
    </ligand>
</feature>
<dbReference type="SUPFAM" id="SSF54826">
    <property type="entry name" value="Enolase N-terminal domain-like"/>
    <property type="match status" value="1"/>
</dbReference>
<dbReference type="EC" id="5.1.1.-" evidence="8"/>
<dbReference type="SUPFAM" id="SSF51604">
    <property type="entry name" value="Enolase C-terminal domain-like"/>
    <property type="match status" value="1"/>
</dbReference>
<dbReference type="SFLD" id="SFLDF00009">
    <property type="entry name" value="o-succinylbenzoate_synthase"/>
    <property type="match status" value="1"/>
</dbReference>
<dbReference type="Gene3D" id="3.30.390.10">
    <property type="entry name" value="Enolase-like, N-terminal domain"/>
    <property type="match status" value="1"/>
</dbReference>
<dbReference type="Pfam" id="PF13378">
    <property type="entry name" value="MR_MLE_C"/>
    <property type="match status" value="1"/>
</dbReference>
<dbReference type="Pfam" id="PF02746">
    <property type="entry name" value="MR_MLE_N"/>
    <property type="match status" value="1"/>
</dbReference>
<protein>
    <recommendedName>
        <fullName evidence="8">Dipeptide epimerase</fullName>
        <ecNumber evidence="8">5.1.1.-</ecNumber>
    </recommendedName>
</protein>
<evidence type="ECO:0000256" key="3">
    <source>
        <dbReference type="ARBA" id="ARBA00022842"/>
    </source>
</evidence>
<feature type="binding site" evidence="6">
    <location>
        <position position="296"/>
    </location>
    <ligand>
        <name>substrate</name>
    </ligand>
</feature>